<dbReference type="InterPro" id="IPR029432">
    <property type="entry name" value="Gp28/Gp37-like_dom"/>
</dbReference>
<name>A0ABW3H119_9BACL</name>
<organism evidence="2 3">
    <name type="scientific">Savagea faecisuis</name>
    <dbReference type="NCBI Taxonomy" id="1274803"/>
    <lineage>
        <taxon>Bacteria</taxon>
        <taxon>Bacillati</taxon>
        <taxon>Bacillota</taxon>
        <taxon>Bacilli</taxon>
        <taxon>Bacillales</taxon>
        <taxon>Caryophanaceae</taxon>
        <taxon>Savagea</taxon>
    </lineage>
</organism>
<evidence type="ECO:0000313" key="2">
    <source>
        <dbReference type="EMBL" id="MFD0942879.1"/>
    </source>
</evidence>
<dbReference type="Proteomes" id="UP001596976">
    <property type="component" value="Unassembled WGS sequence"/>
</dbReference>
<sequence length="364" mass="41364">MKPIRILTPTLDLVGEIDNYLSFSFSRNYHRPGEFQLVTNNRVQHADKLFINQLVMVGNDPTKTGIIRYKEIQLNEEGEEILTVKGFQLGDIFKQRITFPSAGAAYDLQNGPAESVMKHLVKRNCIELVDMAFSFLEVESDFQRGSSIEWQSRYKNLGEELEQISRFTNVGWHVIPDLTSKKWVFDVYNGRNFSAEQSEQPPVLFSTAFDNVQSQAFIDNILDYGNQAVVGGKGEGAAREIVLTETTASGLDLHVVFVEGQDSDESGDMLTQGEQQLSEHPHVLSFQSKILPYGPFRYQKDWDVGDLVTIQQSEWGLQLTTRVTEVQEIYERDGLELHVTFGSEVPTFADKTKQKIKQLLQSKR</sequence>
<accession>A0ABW3H119</accession>
<dbReference type="EMBL" id="JBHTJF010000016">
    <property type="protein sequence ID" value="MFD0942879.1"/>
    <property type="molecule type" value="Genomic_DNA"/>
</dbReference>
<feature type="domain" description="Gp28/Gp37-like" evidence="1">
    <location>
        <begin position="3"/>
        <end position="343"/>
    </location>
</feature>
<protein>
    <submittedName>
        <fullName evidence="2">Siphovirus ReqiPepy6 Gp37-like family protein</fullName>
    </submittedName>
</protein>
<reference evidence="3" key="1">
    <citation type="journal article" date="2019" name="Int. J. Syst. Evol. Microbiol.">
        <title>The Global Catalogue of Microorganisms (GCM) 10K type strain sequencing project: providing services to taxonomists for standard genome sequencing and annotation.</title>
        <authorList>
            <consortium name="The Broad Institute Genomics Platform"/>
            <consortium name="The Broad Institute Genome Sequencing Center for Infectious Disease"/>
            <person name="Wu L."/>
            <person name="Ma J."/>
        </authorList>
    </citation>
    <scope>NUCLEOTIDE SEQUENCE [LARGE SCALE GENOMIC DNA]</scope>
    <source>
        <strain evidence="3">CCUG 63563</strain>
    </source>
</reference>
<proteinExistence type="predicted"/>
<dbReference type="Pfam" id="PF14594">
    <property type="entry name" value="Sipho_Gp37"/>
    <property type="match status" value="1"/>
</dbReference>
<gene>
    <name evidence="2" type="ORF">ACFQ0V_03745</name>
</gene>
<dbReference type="RefSeq" id="WP_381009861.1">
    <property type="nucleotide sequence ID" value="NZ_JBHTJF010000016.1"/>
</dbReference>
<comment type="caution">
    <text evidence="2">The sequence shown here is derived from an EMBL/GenBank/DDBJ whole genome shotgun (WGS) entry which is preliminary data.</text>
</comment>
<evidence type="ECO:0000313" key="3">
    <source>
        <dbReference type="Proteomes" id="UP001596976"/>
    </source>
</evidence>
<evidence type="ECO:0000259" key="1">
    <source>
        <dbReference type="Pfam" id="PF14594"/>
    </source>
</evidence>
<keyword evidence="3" id="KW-1185">Reference proteome</keyword>